<dbReference type="Pfam" id="PF09650">
    <property type="entry name" value="PHA_gran_rgn"/>
    <property type="match status" value="1"/>
</dbReference>
<protein>
    <submittedName>
        <fullName evidence="1">Polyhydroxyalkanoic acid system protein</fullName>
    </submittedName>
</protein>
<reference evidence="1 2" key="1">
    <citation type="submission" date="2018-05" db="EMBL/GenBank/DDBJ databases">
        <authorList>
            <person name="Lanie J.A."/>
            <person name="Ng W.-L."/>
            <person name="Kazmierczak K.M."/>
            <person name="Andrzejewski T.M."/>
            <person name="Davidsen T.M."/>
            <person name="Wayne K.J."/>
            <person name="Tettelin H."/>
            <person name="Glass J.I."/>
            <person name="Rusch D."/>
            <person name="Podicherti R."/>
            <person name="Tsui H.-C.T."/>
            <person name="Winkler M.E."/>
        </authorList>
    </citation>
    <scope>NUCLEOTIDE SEQUENCE [LARGE SCALE GENOMIC DNA]</scope>
    <source>
        <strain evidence="1 2">BUT-10</strain>
    </source>
</reference>
<comment type="caution">
    <text evidence="1">The sequence shown here is derived from an EMBL/GenBank/DDBJ whole genome shotgun (WGS) entry which is preliminary data.</text>
</comment>
<dbReference type="EMBL" id="QFYS01000001">
    <property type="protein sequence ID" value="RAK68630.1"/>
    <property type="molecule type" value="Genomic_DNA"/>
</dbReference>
<organism evidence="1 2">
    <name type="scientific">Phenylobacterium kunshanense</name>
    <dbReference type="NCBI Taxonomy" id="1445034"/>
    <lineage>
        <taxon>Bacteria</taxon>
        <taxon>Pseudomonadati</taxon>
        <taxon>Pseudomonadota</taxon>
        <taxon>Alphaproteobacteria</taxon>
        <taxon>Caulobacterales</taxon>
        <taxon>Caulobacteraceae</taxon>
        <taxon>Phenylobacterium</taxon>
    </lineage>
</organism>
<dbReference type="OrthoDB" id="8853368at2"/>
<proteinExistence type="predicted"/>
<name>A0A328BMN8_9CAUL</name>
<evidence type="ECO:0000313" key="2">
    <source>
        <dbReference type="Proteomes" id="UP000249524"/>
    </source>
</evidence>
<dbReference type="RefSeq" id="WP_111274122.1">
    <property type="nucleotide sequence ID" value="NZ_QFYS01000001.1"/>
</dbReference>
<dbReference type="InterPro" id="IPR013433">
    <property type="entry name" value="PHA_gran_rgn"/>
</dbReference>
<dbReference type="AlphaFoldDB" id="A0A328BMN8"/>
<dbReference type="Proteomes" id="UP000249524">
    <property type="component" value="Unassembled WGS sequence"/>
</dbReference>
<sequence length="107" mass="11508">MSKPVVVSIPHELGRAEARRRIDEGVERLTGQIGAVGELRKAWAGDVLSFSLQAIGQMVTGTIAVGERDVRLEINLPGIFAMIAGKVKGRLQSEGRILLGPPKSDHK</sequence>
<keyword evidence="2" id="KW-1185">Reference proteome</keyword>
<gene>
    <name evidence="1" type="ORF">DJ019_00980</name>
</gene>
<evidence type="ECO:0000313" key="1">
    <source>
        <dbReference type="EMBL" id="RAK68630.1"/>
    </source>
</evidence>
<accession>A0A328BMN8</accession>